<gene>
    <name evidence="1" type="ORF">D5S18_08190</name>
</gene>
<dbReference type="RefSeq" id="WP_120039225.1">
    <property type="nucleotide sequence ID" value="NZ_QZFU01000015.1"/>
</dbReference>
<proteinExistence type="predicted"/>
<comment type="caution">
    <text evidence="1">The sequence shown here is derived from an EMBL/GenBank/DDBJ whole genome shotgun (WGS) entry which is preliminary data.</text>
</comment>
<dbReference type="Proteomes" id="UP000266677">
    <property type="component" value="Unassembled WGS sequence"/>
</dbReference>
<sequence length="81" mass="8730">MTDRVPTFEQWHQAITTCPEAARLCWEAIGYARGFSDAAGRGSGDAIVFGRAFAVVVAARCSRPSIDGAWLNWLAGRDLTG</sequence>
<dbReference type="OrthoDB" id="4571474at2"/>
<dbReference type="AlphaFoldDB" id="A0A3A4KSG6"/>
<name>A0A3A4KSG6_9NOCA</name>
<keyword evidence="2" id="KW-1185">Reference proteome</keyword>
<evidence type="ECO:0000313" key="1">
    <source>
        <dbReference type="EMBL" id="RJO77700.1"/>
    </source>
</evidence>
<evidence type="ECO:0000313" key="2">
    <source>
        <dbReference type="Proteomes" id="UP000266677"/>
    </source>
</evidence>
<accession>A0A3A4KSG6</accession>
<reference evidence="1 2" key="1">
    <citation type="submission" date="2018-09" db="EMBL/GenBank/DDBJ databases">
        <title>YIM PH21274 draft genome.</title>
        <authorList>
            <person name="Miao C."/>
        </authorList>
    </citation>
    <scope>NUCLEOTIDE SEQUENCE [LARGE SCALE GENOMIC DNA]</scope>
    <source>
        <strain evidence="1 2">YIM PH 21724</strain>
    </source>
</reference>
<dbReference type="EMBL" id="QZFU01000015">
    <property type="protein sequence ID" value="RJO77700.1"/>
    <property type="molecule type" value="Genomic_DNA"/>
</dbReference>
<organism evidence="1 2">
    <name type="scientific">Nocardia panacis</name>
    <dbReference type="NCBI Taxonomy" id="2340916"/>
    <lineage>
        <taxon>Bacteria</taxon>
        <taxon>Bacillati</taxon>
        <taxon>Actinomycetota</taxon>
        <taxon>Actinomycetes</taxon>
        <taxon>Mycobacteriales</taxon>
        <taxon>Nocardiaceae</taxon>
        <taxon>Nocardia</taxon>
    </lineage>
</organism>
<protein>
    <submittedName>
        <fullName evidence="1">Uncharacterized protein</fullName>
    </submittedName>
</protein>